<sequence length="1008" mass="115687">RDAIVEVCRRRGAASWSRLPPRELAARRLPSNQSAAAPVAPSPCGNSVTPPTDTPANVNVRTADFLSLAEGNFCTPTGPRVETHACSPYETRLSTLPDAPAIVTISKSFDKAPSDWPVTCITPYGTMPSKRQQHYLHQQQLIYAGSHYVQPVHGVKTNLLKHADLPPKRERSEVSPKRERSEVSQKREQSGLHGTAPTRKRETKETIETKDSLPPHINQSQHKGSDIGEIAKRYGKDMKDLIGRPRRPRPVYIPPINYGDRHVPKNIVTIDTSKARGNTDVIRLVARDLGWREFPVSRRDHNCDVTWHAISFNDQSDLYTGQVNKFPGALEVFHKVGLFRQLMLMKQLFPEEFDFFPRTWMLPQQYHEFSNDVRQMAEKKPKPKPTFIIKPSEGSQGDGIYLIREPQGYTQGMASKSHVAQEYLTNVLLIDGYKFDLRVYVVLKSLDPLEIHICNEGLARFSTMPYENPTNKNLHETYMHLTNYSLNKKSSTFNKSDKEDEGSKRKMTSVFRRMERMGHDTDILWREIESIVCKTLIAVAGELKVEYQGAMPPGKPHPSCFQVLGFDILVMRDLKAILLEVNANPSLSITAEQEVSPGVVEYMPSIKDEEVKRALIRDTFILIAPKNKYTRKRRRKHRRRRQTVEEMEVDPIPSPETRHRNHHRERDITIRFQEDSSTPDRQKSIFAENDKTRHPYVRMETCRVFIEGEGEVTNFDPPPYYQPNGQGDSSHRPVDSSSKDTIFLDSNDRLPSVFAKNKSDKPTEAFMEDDGPTLRPPTEEFSMADSSEEDGDEDEEQSCLKEIFPTLYGETLGDLRLVERLADIFISCMSVRGCLRMGPTAFRMFARKCRLNKKGMTNAAIDILYIDMQRKWEFLNPDRTSGLCFQGFVDACLEIARRRFISSKPAEVLDTLVSYCEENLRTRSLDNSEMSLRERLSPRILRPSRRSVTLFPRRTITSLEEETVQDLYDTTMRRRQKSFMTDINDFMKDMRNRTYIPSTITTLQNANE</sequence>
<dbReference type="PANTHER" id="PTHR12241:SF154">
    <property type="entry name" value="TUBULIN POLYGLUTAMYLASE TTLL11"/>
    <property type="match status" value="1"/>
</dbReference>
<keyword evidence="3" id="KW-0067">ATP-binding</keyword>
<evidence type="ECO:0000256" key="3">
    <source>
        <dbReference type="ARBA" id="ARBA00022840"/>
    </source>
</evidence>
<evidence type="ECO:0000256" key="4">
    <source>
        <dbReference type="SAM" id="MobiDB-lite"/>
    </source>
</evidence>
<dbReference type="SUPFAM" id="SSF56059">
    <property type="entry name" value="Glutathione synthetase ATP-binding domain-like"/>
    <property type="match status" value="1"/>
</dbReference>
<protein>
    <recommendedName>
        <fullName evidence="7">Tubulin polyglutamylase TTLL11</fullName>
    </recommendedName>
</protein>
<evidence type="ECO:0000313" key="5">
    <source>
        <dbReference type="EMBL" id="KAK7480321.1"/>
    </source>
</evidence>
<feature type="region of interest" description="Disordered" evidence="4">
    <location>
        <begin position="28"/>
        <end position="56"/>
    </location>
</feature>
<keyword evidence="2" id="KW-0547">Nucleotide-binding</keyword>
<accession>A0ABD0JZ17</accession>
<dbReference type="InterPro" id="IPR004344">
    <property type="entry name" value="TTL/TTLL_fam"/>
</dbReference>
<reference evidence="5 6" key="1">
    <citation type="journal article" date="2023" name="Sci. Data">
        <title>Genome assembly of the Korean intertidal mud-creeper Batillaria attramentaria.</title>
        <authorList>
            <person name="Patra A.K."/>
            <person name="Ho P.T."/>
            <person name="Jun S."/>
            <person name="Lee S.J."/>
            <person name="Kim Y."/>
            <person name="Won Y.J."/>
        </authorList>
    </citation>
    <scope>NUCLEOTIDE SEQUENCE [LARGE SCALE GENOMIC DNA]</scope>
    <source>
        <strain evidence="5">Wonlab-2016</strain>
    </source>
</reference>
<proteinExistence type="predicted"/>
<dbReference type="AlphaFoldDB" id="A0ABD0JZ17"/>
<dbReference type="EMBL" id="JACVVK020000284">
    <property type="protein sequence ID" value="KAK7480321.1"/>
    <property type="molecule type" value="Genomic_DNA"/>
</dbReference>
<feature type="compositionally biased region" description="Polar residues" evidence="4">
    <location>
        <begin position="44"/>
        <end position="56"/>
    </location>
</feature>
<dbReference type="Gene3D" id="3.30.470.20">
    <property type="entry name" value="ATP-grasp fold, B domain"/>
    <property type="match status" value="1"/>
</dbReference>
<keyword evidence="1" id="KW-0436">Ligase</keyword>
<gene>
    <name evidence="5" type="ORF">BaRGS_00028489</name>
</gene>
<feature type="region of interest" description="Disordered" evidence="4">
    <location>
        <begin position="160"/>
        <end position="223"/>
    </location>
</feature>
<dbReference type="PANTHER" id="PTHR12241">
    <property type="entry name" value="TUBULIN POLYGLUTAMYLASE"/>
    <property type="match status" value="1"/>
</dbReference>
<feature type="region of interest" description="Disordered" evidence="4">
    <location>
        <begin position="712"/>
        <end position="796"/>
    </location>
</feature>
<evidence type="ECO:0008006" key="7">
    <source>
        <dbReference type="Google" id="ProtNLM"/>
    </source>
</evidence>
<feature type="region of interest" description="Disordered" evidence="4">
    <location>
        <begin position="632"/>
        <end position="665"/>
    </location>
</feature>
<evidence type="ECO:0000256" key="2">
    <source>
        <dbReference type="ARBA" id="ARBA00022741"/>
    </source>
</evidence>
<evidence type="ECO:0000313" key="6">
    <source>
        <dbReference type="Proteomes" id="UP001519460"/>
    </source>
</evidence>
<feature type="compositionally biased region" description="Basic and acidic residues" evidence="4">
    <location>
        <begin position="729"/>
        <end position="738"/>
    </location>
</feature>
<dbReference type="GO" id="GO:0005524">
    <property type="term" value="F:ATP binding"/>
    <property type="evidence" value="ECO:0007669"/>
    <property type="project" value="UniProtKB-KW"/>
</dbReference>
<feature type="non-terminal residue" evidence="5">
    <location>
        <position position="1"/>
    </location>
</feature>
<feature type="compositionally biased region" description="Acidic residues" evidence="4">
    <location>
        <begin position="786"/>
        <end position="796"/>
    </location>
</feature>
<dbReference type="GO" id="GO:0016874">
    <property type="term" value="F:ligase activity"/>
    <property type="evidence" value="ECO:0007669"/>
    <property type="project" value="UniProtKB-KW"/>
</dbReference>
<comment type="caution">
    <text evidence="5">The sequence shown here is derived from an EMBL/GenBank/DDBJ whole genome shotgun (WGS) entry which is preliminary data.</text>
</comment>
<organism evidence="5 6">
    <name type="scientific">Batillaria attramentaria</name>
    <dbReference type="NCBI Taxonomy" id="370345"/>
    <lineage>
        <taxon>Eukaryota</taxon>
        <taxon>Metazoa</taxon>
        <taxon>Spiralia</taxon>
        <taxon>Lophotrochozoa</taxon>
        <taxon>Mollusca</taxon>
        <taxon>Gastropoda</taxon>
        <taxon>Caenogastropoda</taxon>
        <taxon>Sorbeoconcha</taxon>
        <taxon>Cerithioidea</taxon>
        <taxon>Batillariidae</taxon>
        <taxon>Batillaria</taxon>
    </lineage>
</organism>
<name>A0ABD0JZ17_9CAEN</name>
<evidence type="ECO:0000256" key="1">
    <source>
        <dbReference type="ARBA" id="ARBA00022598"/>
    </source>
</evidence>
<dbReference type="Pfam" id="PF03133">
    <property type="entry name" value="TTL"/>
    <property type="match status" value="1"/>
</dbReference>
<feature type="compositionally biased region" description="Basic and acidic residues" evidence="4">
    <location>
        <begin position="161"/>
        <end position="190"/>
    </location>
</feature>
<feature type="compositionally biased region" description="Basic residues" evidence="4">
    <location>
        <begin position="632"/>
        <end position="641"/>
    </location>
</feature>
<feature type="compositionally biased region" description="Basic and acidic residues" evidence="4">
    <location>
        <begin position="199"/>
        <end position="213"/>
    </location>
</feature>
<dbReference type="PROSITE" id="PS51221">
    <property type="entry name" value="TTL"/>
    <property type="match status" value="1"/>
</dbReference>
<dbReference type="Proteomes" id="UP001519460">
    <property type="component" value="Unassembled WGS sequence"/>
</dbReference>
<keyword evidence="6" id="KW-1185">Reference proteome</keyword>